<evidence type="ECO:0000313" key="6">
    <source>
        <dbReference type="Proteomes" id="UP001153069"/>
    </source>
</evidence>
<dbReference type="PANTHER" id="PTHR10796">
    <property type="entry name" value="PATCHED-RELATED"/>
    <property type="match status" value="1"/>
</dbReference>
<evidence type="ECO:0000256" key="3">
    <source>
        <dbReference type="SAM" id="Phobius"/>
    </source>
</evidence>
<feature type="transmembrane region" description="Helical" evidence="3">
    <location>
        <begin position="360"/>
        <end position="380"/>
    </location>
</feature>
<feature type="compositionally biased region" description="Basic and acidic residues" evidence="2">
    <location>
        <begin position="898"/>
        <end position="913"/>
    </location>
</feature>
<feature type="transmembrane region" description="Helical" evidence="3">
    <location>
        <begin position="298"/>
        <end position="315"/>
    </location>
</feature>
<comment type="similarity">
    <text evidence="1">Belongs to the patched family.</text>
</comment>
<keyword evidence="6" id="KW-1185">Reference proteome</keyword>
<evidence type="ECO:0000313" key="5">
    <source>
        <dbReference type="EMBL" id="CAB9519398.1"/>
    </source>
</evidence>
<dbReference type="InterPro" id="IPR000731">
    <property type="entry name" value="SSD"/>
</dbReference>
<protein>
    <submittedName>
        <fullName evidence="5">Pick C1-like protein 1</fullName>
    </submittedName>
</protein>
<dbReference type="Pfam" id="PF12349">
    <property type="entry name" value="Sterol-sensing"/>
    <property type="match status" value="1"/>
</dbReference>
<feature type="transmembrane region" description="Helical" evidence="3">
    <location>
        <begin position="848"/>
        <end position="874"/>
    </location>
</feature>
<accession>A0A9N8HLA1</accession>
<feature type="transmembrane region" description="Helical" evidence="3">
    <location>
        <begin position="815"/>
        <end position="836"/>
    </location>
</feature>
<dbReference type="GO" id="GO:0016020">
    <property type="term" value="C:membrane"/>
    <property type="evidence" value="ECO:0007669"/>
    <property type="project" value="TreeGrafter"/>
</dbReference>
<name>A0A9N8HLA1_9STRA</name>
<evidence type="ECO:0000259" key="4">
    <source>
        <dbReference type="PROSITE" id="PS50156"/>
    </source>
</evidence>
<feature type="region of interest" description="Disordered" evidence="2">
    <location>
        <begin position="881"/>
        <end position="919"/>
    </location>
</feature>
<dbReference type="EMBL" id="CAICTM010001011">
    <property type="protein sequence ID" value="CAB9519398.1"/>
    <property type="molecule type" value="Genomic_DNA"/>
</dbReference>
<feature type="transmembrane region" description="Helical" evidence="3">
    <location>
        <begin position="429"/>
        <end position="451"/>
    </location>
</feature>
<dbReference type="InterPro" id="IPR051697">
    <property type="entry name" value="Patched_domain-protein"/>
</dbReference>
<dbReference type="Gene3D" id="1.20.1640.10">
    <property type="entry name" value="Multidrug efflux transporter AcrB transmembrane domain"/>
    <property type="match status" value="2"/>
</dbReference>
<feature type="domain" description="SSD" evidence="4">
    <location>
        <begin position="296"/>
        <end position="451"/>
    </location>
</feature>
<reference evidence="5" key="1">
    <citation type="submission" date="2020-06" db="EMBL/GenBank/DDBJ databases">
        <authorList>
            <consortium name="Plant Systems Biology data submission"/>
        </authorList>
    </citation>
    <scope>NUCLEOTIDE SEQUENCE</scope>
    <source>
        <strain evidence="5">D6</strain>
    </source>
</reference>
<feature type="region of interest" description="Disordered" evidence="2">
    <location>
        <begin position="1"/>
        <end position="26"/>
    </location>
</feature>
<dbReference type="AlphaFoldDB" id="A0A9N8HLA1"/>
<dbReference type="Proteomes" id="UP001153069">
    <property type="component" value="Unassembled WGS sequence"/>
</dbReference>
<feature type="transmembrane region" description="Helical" evidence="3">
    <location>
        <begin position="723"/>
        <end position="742"/>
    </location>
</feature>
<keyword evidence="3" id="KW-1133">Transmembrane helix</keyword>
<dbReference type="PROSITE" id="PS50156">
    <property type="entry name" value="SSD"/>
    <property type="match status" value="1"/>
</dbReference>
<evidence type="ECO:0000256" key="2">
    <source>
        <dbReference type="SAM" id="MobiDB-lite"/>
    </source>
</evidence>
<organism evidence="5 6">
    <name type="scientific">Seminavis robusta</name>
    <dbReference type="NCBI Taxonomy" id="568900"/>
    <lineage>
        <taxon>Eukaryota</taxon>
        <taxon>Sar</taxon>
        <taxon>Stramenopiles</taxon>
        <taxon>Ochrophyta</taxon>
        <taxon>Bacillariophyta</taxon>
        <taxon>Bacillariophyceae</taxon>
        <taxon>Bacillariophycidae</taxon>
        <taxon>Naviculales</taxon>
        <taxon>Naviculaceae</taxon>
        <taxon>Seminavis</taxon>
    </lineage>
</organism>
<dbReference type="InterPro" id="IPR053958">
    <property type="entry name" value="HMGCR/SNAP/NPC1-like_SSD"/>
</dbReference>
<feature type="transmembrane region" description="Helical" evidence="3">
    <location>
        <begin position="508"/>
        <end position="526"/>
    </location>
</feature>
<feature type="compositionally biased region" description="Polar residues" evidence="2">
    <location>
        <begin position="10"/>
        <end position="26"/>
    </location>
</feature>
<feature type="transmembrane region" description="Helical" evidence="3">
    <location>
        <begin position="401"/>
        <end position="423"/>
    </location>
</feature>
<proteinExistence type="inferred from homology"/>
<keyword evidence="3" id="KW-0472">Membrane</keyword>
<comment type="caution">
    <text evidence="5">The sequence shown here is derived from an EMBL/GenBank/DDBJ whole genome shotgun (WGS) entry which is preliminary data.</text>
</comment>
<sequence>MSTTDKSRDSYLTSSESYGQSPSRKQTQWEKLTEEYIKQPILSFVIAIALVSARNPKTTVALTIFVSITVLIAGIFTNFKLVADGPELWAPSGTRTWEHWDWLNNEAGFPETAGGYVNFLIHSHGNNVLTVEGAGCLFAVVDTLRSVDGYADACYEAWGESECPMISPSALFDNNRTDFLRVATSDEMVQKAMSQMFFSSGEPILRERIFGYPEPPLPKDLGQNGTVSNEILMTSAASYLGMIPLYEGDKYLFEYNAVRALYALQDKWDQKGLDCKLEATSLRSVEDENMRGVEKDTPTMAAAFVIMAGLCAVYLGKYSDLVQSRALLGVGAIVTVVLSLMTSYGFMFIIGVPFTSIAQAFFYVMLGIGLDDTFIITGALDNKKKIEERIQCCMEEVGVSIVVSTLTTVVAFLLGCVASTPFIRWFCMYAAPTVAIDFVYQISFFVALVALDDQRVQDNRYDCLVCIHSKKVPTEEEEDDDDDAASRSCASKIMAVYCDILLIPQVKALVLAVFALMLGLGIYGATQQEQKLDFRDMMPSDSYVRTYYSTLHEYASEYSYGVLFLHAQVYFRDVDVSSPEIQRQMIDYIDDLVDMPYMSKGPDYFWLKHFLLFKELALKETDVIEAMPFNDQLDLFLKTSPFDLLYKDDIVRSEDGTVTASRCRVILDHTSNYDIDTQIDTYQLQQQVALSQPVNQVKDEWAFFLFTPYFFGWELHLVMMEELLTSLVLGLISVMIISALFIPHPFGPLIMPTIVGAVYVELMAFLRLAGLYLNIVSAIGLLMSIGLVVDYNMHVALTYYDTKNAKSRDERVRKVLTTMGASIFIAGLTTMASALPLGLSNSLSFQTFFYNFLGISMLGVAHGLILLPVVLSLCGPMDNLPSKNEGSKPSSSTMTQEESGREETDHTAEDSTKEAAFSEPTFSNFLLADDEISDEISV</sequence>
<keyword evidence="3" id="KW-0812">Transmembrane</keyword>
<dbReference type="SUPFAM" id="SSF82866">
    <property type="entry name" value="Multidrug efflux transporter AcrB transmembrane domain"/>
    <property type="match status" value="2"/>
</dbReference>
<feature type="transmembrane region" description="Helical" evidence="3">
    <location>
        <begin position="327"/>
        <end position="354"/>
    </location>
</feature>
<gene>
    <name evidence="5" type="ORF">SEMRO_1013_G231340.1</name>
</gene>
<feature type="compositionally biased region" description="Polar residues" evidence="2">
    <location>
        <begin position="881"/>
        <end position="897"/>
    </location>
</feature>
<feature type="transmembrane region" description="Helical" evidence="3">
    <location>
        <begin position="775"/>
        <end position="794"/>
    </location>
</feature>
<dbReference type="PANTHER" id="PTHR10796:SF92">
    <property type="entry name" value="PATCHED-RELATED, ISOFORM A"/>
    <property type="match status" value="1"/>
</dbReference>
<feature type="transmembrane region" description="Helical" evidence="3">
    <location>
        <begin position="60"/>
        <end position="79"/>
    </location>
</feature>
<dbReference type="OrthoDB" id="190529at2759"/>
<evidence type="ECO:0000256" key="1">
    <source>
        <dbReference type="ARBA" id="ARBA00005585"/>
    </source>
</evidence>